<gene>
    <name evidence="3" type="ORF">RIdsm_04217</name>
    <name evidence="2" type="ORF">XM52_16910</name>
</gene>
<dbReference type="AlphaFoldDB" id="A0A0T5P6A3"/>
<reference evidence="2 4" key="1">
    <citation type="submission" date="2015-04" db="EMBL/GenBank/DDBJ databases">
        <title>The draft genome sequence of Roseovarius indicus B108T.</title>
        <authorList>
            <person name="Li G."/>
            <person name="Lai Q."/>
            <person name="Shao Z."/>
            <person name="Yan P."/>
        </authorList>
    </citation>
    <scope>NUCLEOTIDE SEQUENCE [LARGE SCALE GENOMIC DNA]</scope>
    <source>
        <strain evidence="2 4">B108</strain>
    </source>
</reference>
<dbReference type="Pfam" id="PF06904">
    <property type="entry name" value="Extensin-like_C"/>
    <property type="match status" value="1"/>
</dbReference>
<feature type="domain" description="Extensin-like C-terminal" evidence="1">
    <location>
        <begin position="48"/>
        <end position="201"/>
    </location>
</feature>
<dbReference type="KEGG" id="rid:RIdsm_04217"/>
<proteinExistence type="predicted"/>
<accession>A0A0T5P6A3</accession>
<evidence type="ECO:0000259" key="1">
    <source>
        <dbReference type="Pfam" id="PF06904"/>
    </source>
</evidence>
<name>A0A0T5P6A3_9RHOB</name>
<keyword evidence="4" id="KW-1185">Reference proteome</keyword>
<dbReference type="EMBL" id="CP031598">
    <property type="protein sequence ID" value="QEW28387.1"/>
    <property type="molecule type" value="Genomic_DNA"/>
</dbReference>
<dbReference type="InterPro" id="IPR009683">
    <property type="entry name" value="Extensin-like_C"/>
</dbReference>
<dbReference type="Proteomes" id="UP000325785">
    <property type="component" value="Chromosome"/>
</dbReference>
<reference evidence="3 5" key="2">
    <citation type="submission" date="2018-08" db="EMBL/GenBank/DDBJ databases">
        <title>Genetic Globetrotter - A new plasmid hitch-hiking vast phylogenetic and geographic distances.</title>
        <authorList>
            <person name="Vollmers J."/>
            <person name="Petersen J."/>
        </authorList>
    </citation>
    <scope>NUCLEOTIDE SEQUENCE [LARGE SCALE GENOMIC DNA]</scope>
    <source>
        <strain evidence="3 5">DSM 26383</strain>
    </source>
</reference>
<evidence type="ECO:0000313" key="2">
    <source>
        <dbReference type="EMBL" id="KRS16584.1"/>
    </source>
</evidence>
<sequence>MRFIWAIPLILMGCGMFGGRDDVEVSSRGSVCGQASIKGVVVGEVDGASKVCGIANAVRVSRIGGVSLSQPALMECNTARVLNVWVKREMDQVIGIMGGGVEELHVAAHYACRTRNSRPGAKISEHAKGRAIDIAAFRLRDGSEISVLRDWDNGRKGRVLRRLHKSACGPFGTVLGPESDRHHQDHFHFDTASYRSGAYCR</sequence>
<dbReference type="PATRIC" id="fig|540747.5.peg.1115"/>
<evidence type="ECO:0000313" key="5">
    <source>
        <dbReference type="Proteomes" id="UP000325785"/>
    </source>
</evidence>
<dbReference type="OrthoDB" id="9809788at2"/>
<dbReference type="Proteomes" id="UP000051401">
    <property type="component" value="Unassembled WGS sequence"/>
</dbReference>
<organism evidence="2 4">
    <name type="scientific">Roseovarius indicus</name>
    <dbReference type="NCBI Taxonomy" id="540747"/>
    <lineage>
        <taxon>Bacteria</taxon>
        <taxon>Pseudomonadati</taxon>
        <taxon>Pseudomonadota</taxon>
        <taxon>Alphaproteobacteria</taxon>
        <taxon>Rhodobacterales</taxon>
        <taxon>Roseobacteraceae</taxon>
        <taxon>Roseovarius</taxon>
    </lineage>
</organism>
<evidence type="ECO:0000313" key="4">
    <source>
        <dbReference type="Proteomes" id="UP000051401"/>
    </source>
</evidence>
<dbReference type="RefSeq" id="WP_057817665.1">
    <property type="nucleotide sequence ID" value="NZ_CAXRJZ010000091.1"/>
</dbReference>
<evidence type="ECO:0000313" key="3">
    <source>
        <dbReference type="EMBL" id="QEW28387.1"/>
    </source>
</evidence>
<protein>
    <submittedName>
        <fullName evidence="2">Extensin family protein</fullName>
    </submittedName>
</protein>
<dbReference type="STRING" id="540747.SAMN04488031_105169"/>
<dbReference type="EMBL" id="LAXI01000012">
    <property type="protein sequence ID" value="KRS16584.1"/>
    <property type="molecule type" value="Genomic_DNA"/>
</dbReference>